<gene>
    <name evidence="2" type="ORF">MTR67_001854</name>
</gene>
<reference evidence="2" key="1">
    <citation type="submission" date="2023-08" db="EMBL/GenBank/DDBJ databases">
        <title>A de novo genome assembly of Solanum verrucosum Schlechtendal, a Mexican diploid species geographically isolated from the other diploid A-genome species in potato relatives.</title>
        <authorList>
            <person name="Hosaka K."/>
        </authorList>
    </citation>
    <scope>NUCLEOTIDE SEQUENCE</scope>
    <source>
        <tissue evidence="2">Young leaves</tissue>
    </source>
</reference>
<dbReference type="PANTHER" id="PTHR47723:SF19">
    <property type="entry name" value="POLYNUCLEOTIDYL TRANSFERASE, RIBONUCLEASE H-LIKE SUPERFAMILY PROTEIN"/>
    <property type="match status" value="1"/>
</dbReference>
<dbReference type="AlphaFoldDB" id="A0AAF0T881"/>
<dbReference type="EMBL" id="CP133612">
    <property type="protein sequence ID" value="WMV08469.1"/>
    <property type="molecule type" value="Genomic_DNA"/>
</dbReference>
<accession>A0AAF0T881</accession>
<dbReference type="InterPro" id="IPR044730">
    <property type="entry name" value="RNase_H-like_dom_plant"/>
</dbReference>
<dbReference type="Pfam" id="PF13456">
    <property type="entry name" value="RVT_3"/>
    <property type="match status" value="1"/>
</dbReference>
<evidence type="ECO:0000313" key="3">
    <source>
        <dbReference type="Proteomes" id="UP001234989"/>
    </source>
</evidence>
<dbReference type="InterPro" id="IPR012337">
    <property type="entry name" value="RNaseH-like_sf"/>
</dbReference>
<dbReference type="SUPFAM" id="SSF53098">
    <property type="entry name" value="Ribonuclease H-like"/>
    <property type="match status" value="1"/>
</dbReference>
<dbReference type="InterPro" id="IPR002156">
    <property type="entry name" value="RNaseH_domain"/>
</dbReference>
<dbReference type="Proteomes" id="UP001234989">
    <property type="component" value="Chromosome 1"/>
</dbReference>
<sequence length="122" mass="14116">MAALYVTRWCKQAVYNKYNLELDSMIVANMIKDKDTKNLKLKGIIRDIDQAMNGAEINISHCYREANQTADFFATQASSSGSGAFCYSFHQFPKEVKVQFLLDKWQLPSIRRRYDKCNLFVS</sequence>
<dbReference type="InterPro" id="IPR053151">
    <property type="entry name" value="RNase_H-like"/>
</dbReference>
<name>A0AAF0T881_SOLVR</name>
<evidence type="ECO:0000313" key="2">
    <source>
        <dbReference type="EMBL" id="WMV08469.1"/>
    </source>
</evidence>
<dbReference type="PANTHER" id="PTHR47723">
    <property type="entry name" value="OS05G0353850 PROTEIN"/>
    <property type="match status" value="1"/>
</dbReference>
<dbReference type="Gene3D" id="3.30.420.10">
    <property type="entry name" value="Ribonuclease H-like superfamily/Ribonuclease H"/>
    <property type="match status" value="1"/>
</dbReference>
<proteinExistence type="predicted"/>
<keyword evidence="3" id="KW-1185">Reference proteome</keyword>
<organism evidence="2 3">
    <name type="scientific">Solanum verrucosum</name>
    <dbReference type="NCBI Taxonomy" id="315347"/>
    <lineage>
        <taxon>Eukaryota</taxon>
        <taxon>Viridiplantae</taxon>
        <taxon>Streptophyta</taxon>
        <taxon>Embryophyta</taxon>
        <taxon>Tracheophyta</taxon>
        <taxon>Spermatophyta</taxon>
        <taxon>Magnoliopsida</taxon>
        <taxon>eudicotyledons</taxon>
        <taxon>Gunneridae</taxon>
        <taxon>Pentapetalae</taxon>
        <taxon>asterids</taxon>
        <taxon>lamiids</taxon>
        <taxon>Solanales</taxon>
        <taxon>Solanaceae</taxon>
        <taxon>Solanoideae</taxon>
        <taxon>Solaneae</taxon>
        <taxon>Solanum</taxon>
    </lineage>
</organism>
<dbReference type="GO" id="GO:0003676">
    <property type="term" value="F:nucleic acid binding"/>
    <property type="evidence" value="ECO:0007669"/>
    <property type="project" value="InterPro"/>
</dbReference>
<dbReference type="CDD" id="cd06222">
    <property type="entry name" value="RNase_H_like"/>
    <property type="match status" value="1"/>
</dbReference>
<evidence type="ECO:0000259" key="1">
    <source>
        <dbReference type="Pfam" id="PF13456"/>
    </source>
</evidence>
<dbReference type="InterPro" id="IPR036397">
    <property type="entry name" value="RNaseH_sf"/>
</dbReference>
<protein>
    <recommendedName>
        <fullName evidence="1">RNase H type-1 domain-containing protein</fullName>
    </recommendedName>
</protein>
<dbReference type="GO" id="GO:0004523">
    <property type="term" value="F:RNA-DNA hybrid ribonuclease activity"/>
    <property type="evidence" value="ECO:0007669"/>
    <property type="project" value="InterPro"/>
</dbReference>
<feature type="domain" description="RNase H type-1" evidence="1">
    <location>
        <begin position="13"/>
        <end position="77"/>
    </location>
</feature>